<proteinExistence type="predicted"/>
<sequence>MIISQDNVYVKTIIFGLIWAIICFMFYNVANEDNENNKKDNKQKSNSNLKTIRFLIPEKYEKIGYPLLSFTFSSSIFLGLKLITNESGYSYQLLIPSIQLILLIHYVCLAFFWISLFNNKNQIAYFLSTVIFITVIFMYFGIININEDNISNKDIEFKQISKKPISLIVISILINFYLCVISMVKVVAENKKGFLSYFGEALLKFFNYKNVNQQCPAKTTETANTTKNIKKKN</sequence>
<evidence type="ECO:0000313" key="2">
    <source>
        <dbReference type="EMBL" id="ORX76269.1"/>
    </source>
</evidence>
<comment type="caution">
    <text evidence="2">The sequence shown here is derived from an EMBL/GenBank/DDBJ whole genome shotgun (WGS) entry which is preliminary data.</text>
</comment>
<gene>
    <name evidence="2" type="ORF">BCR32DRAFT_296353</name>
</gene>
<feature type="transmembrane region" description="Helical" evidence="1">
    <location>
        <begin position="123"/>
        <end position="145"/>
    </location>
</feature>
<dbReference type="AlphaFoldDB" id="A0A1Y1WRV3"/>
<protein>
    <submittedName>
        <fullName evidence="2">Uncharacterized protein</fullName>
    </submittedName>
</protein>
<reference evidence="2 3" key="1">
    <citation type="submission" date="2016-08" db="EMBL/GenBank/DDBJ databases">
        <title>A Parts List for Fungal Cellulosomes Revealed by Comparative Genomics.</title>
        <authorList>
            <consortium name="DOE Joint Genome Institute"/>
            <person name="Haitjema C.H."/>
            <person name="Gilmore S.P."/>
            <person name="Henske J.K."/>
            <person name="Solomon K.V."/>
            <person name="De Groot R."/>
            <person name="Kuo A."/>
            <person name="Mondo S.J."/>
            <person name="Salamov A.A."/>
            <person name="Labutti K."/>
            <person name="Zhao Z."/>
            <person name="Chiniquy J."/>
            <person name="Barry K."/>
            <person name="Brewer H.M."/>
            <person name="Purvine S.O."/>
            <person name="Wright A.T."/>
            <person name="Boxma B."/>
            <person name="Van Alen T."/>
            <person name="Hackstein J.H."/>
            <person name="Baker S.E."/>
            <person name="Grigoriev I.V."/>
            <person name="O'Malley M.A."/>
        </authorList>
    </citation>
    <scope>NUCLEOTIDE SEQUENCE [LARGE SCALE GENOMIC DNA]</scope>
    <source>
        <strain evidence="2 3">S4</strain>
    </source>
</reference>
<dbReference type="OrthoDB" id="2154380at2759"/>
<evidence type="ECO:0000313" key="3">
    <source>
        <dbReference type="Proteomes" id="UP000193944"/>
    </source>
</evidence>
<accession>A0A1Y1WRV3</accession>
<keyword evidence="1" id="KW-0472">Membrane</keyword>
<evidence type="ECO:0000256" key="1">
    <source>
        <dbReference type="SAM" id="Phobius"/>
    </source>
</evidence>
<keyword evidence="1" id="KW-0812">Transmembrane</keyword>
<dbReference type="EMBL" id="MCFG01000309">
    <property type="protein sequence ID" value="ORX76269.1"/>
    <property type="molecule type" value="Genomic_DNA"/>
</dbReference>
<reference evidence="2 3" key="2">
    <citation type="submission" date="2016-08" db="EMBL/GenBank/DDBJ databases">
        <title>Pervasive Adenine N6-methylation of Active Genes in Fungi.</title>
        <authorList>
            <consortium name="DOE Joint Genome Institute"/>
            <person name="Mondo S.J."/>
            <person name="Dannebaum R.O."/>
            <person name="Kuo R.C."/>
            <person name="Labutti K."/>
            <person name="Haridas S."/>
            <person name="Kuo A."/>
            <person name="Salamov A."/>
            <person name="Ahrendt S.R."/>
            <person name="Lipzen A."/>
            <person name="Sullivan W."/>
            <person name="Andreopoulos W.B."/>
            <person name="Clum A."/>
            <person name="Lindquist E."/>
            <person name="Daum C."/>
            <person name="Ramamoorthy G.K."/>
            <person name="Gryganskyi A."/>
            <person name="Culley D."/>
            <person name="Magnuson J.K."/>
            <person name="James T.Y."/>
            <person name="O'Malley M.A."/>
            <person name="Stajich J.E."/>
            <person name="Spatafora J.W."/>
            <person name="Visel A."/>
            <person name="Grigoriev I.V."/>
        </authorList>
    </citation>
    <scope>NUCLEOTIDE SEQUENCE [LARGE SCALE GENOMIC DNA]</scope>
    <source>
        <strain evidence="2 3">S4</strain>
    </source>
</reference>
<feature type="transmembrane region" description="Helical" evidence="1">
    <location>
        <begin position="89"/>
        <end position="116"/>
    </location>
</feature>
<organism evidence="2 3">
    <name type="scientific">Anaeromyces robustus</name>
    <dbReference type="NCBI Taxonomy" id="1754192"/>
    <lineage>
        <taxon>Eukaryota</taxon>
        <taxon>Fungi</taxon>
        <taxon>Fungi incertae sedis</taxon>
        <taxon>Chytridiomycota</taxon>
        <taxon>Chytridiomycota incertae sedis</taxon>
        <taxon>Neocallimastigomycetes</taxon>
        <taxon>Neocallimastigales</taxon>
        <taxon>Neocallimastigaceae</taxon>
        <taxon>Anaeromyces</taxon>
    </lineage>
</organism>
<keyword evidence="1" id="KW-1133">Transmembrane helix</keyword>
<feature type="transmembrane region" description="Helical" evidence="1">
    <location>
        <begin position="165"/>
        <end position="188"/>
    </location>
</feature>
<keyword evidence="3" id="KW-1185">Reference proteome</keyword>
<feature type="transmembrane region" description="Helical" evidence="1">
    <location>
        <begin position="12"/>
        <end position="30"/>
    </location>
</feature>
<dbReference type="Proteomes" id="UP000193944">
    <property type="component" value="Unassembled WGS sequence"/>
</dbReference>
<name>A0A1Y1WRV3_9FUNG</name>